<keyword evidence="2" id="KW-1185">Reference proteome</keyword>
<organism evidence="1 2">
    <name type="scientific">Micromonospora azadirachtae</name>
    <dbReference type="NCBI Taxonomy" id="1970735"/>
    <lineage>
        <taxon>Bacteria</taxon>
        <taxon>Bacillati</taxon>
        <taxon>Actinomycetota</taxon>
        <taxon>Actinomycetes</taxon>
        <taxon>Micromonosporales</taxon>
        <taxon>Micromonosporaceae</taxon>
        <taxon>Micromonospora</taxon>
    </lineage>
</organism>
<evidence type="ECO:0000313" key="1">
    <source>
        <dbReference type="EMBL" id="MFD0785915.1"/>
    </source>
</evidence>
<protein>
    <submittedName>
        <fullName evidence="1">Uncharacterized protein</fullName>
    </submittedName>
</protein>
<name>A0ABW3A4X3_9ACTN</name>
<sequence>RGEARYQLMWQMAGIASPPPSQIQALRDRTAGLIDLVHGYDASLTPPDGFAPETYDPLLTARLIARNLHRYVHLTVTLTDGSRVRLRIDPTGHAVLDDESEV</sequence>
<gene>
    <name evidence="1" type="ORF">ACFQZ8_18580</name>
</gene>
<evidence type="ECO:0000313" key="2">
    <source>
        <dbReference type="Proteomes" id="UP001597053"/>
    </source>
</evidence>
<proteinExistence type="predicted"/>
<reference evidence="2" key="1">
    <citation type="journal article" date="2019" name="Int. J. Syst. Evol. Microbiol.">
        <title>The Global Catalogue of Microorganisms (GCM) 10K type strain sequencing project: providing services to taxonomists for standard genome sequencing and annotation.</title>
        <authorList>
            <consortium name="The Broad Institute Genomics Platform"/>
            <consortium name="The Broad Institute Genome Sequencing Center for Infectious Disease"/>
            <person name="Wu L."/>
            <person name="Ma J."/>
        </authorList>
    </citation>
    <scope>NUCLEOTIDE SEQUENCE [LARGE SCALE GENOMIC DNA]</scope>
    <source>
        <strain evidence="2">JCM 32148</strain>
    </source>
</reference>
<dbReference type="Proteomes" id="UP001597053">
    <property type="component" value="Unassembled WGS sequence"/>
</dbReference>
<dbReference type="EMBL" id="JBHTHM010001055">
    <property type="protein sequence ID" value="MFD0785915.1"/>
    <property type="molecule type" value="Genomic_DNA"/>
</dbReference>
<accession>A0ABW3A4X3</accession>
<comment type="caution">
    <text evidence="1">The sequence shown here is derived from an EMBL/GenBank/DDBJ whole genome shotgun (WGS) entry which is preliminary data.</text>
</comment>
<feature type="non-terminal residue" evidence="1">
    <location>
        <position position="1"/>
    </location>
</feature>